<evidence type="ECO:0000256" key="2">
    <source>
        <dbReference type="ARBA" id="ARBA00023052"/>
    </source>
</evidence>
<dbReference type="SUPFAM" id="SSF52518">
    <property type="entry name" value="Thiamin diphosphate-binding fold (THDP-binding)"/>
    <property type="match status" value="2"/>
</dbReference>
<accession>A0A7X2ZDH5</accession>
<dbReference type="CDD" id="cd07035">
    <property type="entry name" value="TPP_PYR_POX_like"/>
    <property type="match status" value="1"/>
</dbReference>
<feature type="domain" description="Thiamine pyrophosphate enzyme N-terminal TPP-binding" evidence="6">
    <location>
        <begin position="5"/>
        <end position="111"/>
    </location>
</feature>
<evidence type="ECO:0000313" key="8">
    <source>
        <dbReference type="Proteomes" id="UP000450917"/>
    </source>
</evidence>
<dbReference type="SUPFAM" id="SSF52467">
    <property type="entry name" value="DHS-like NAD/FAD-binding domain"/>
    <property type="match status" value="1"/>
</dbReference>
<dbReference type="GO" id="GO:0030976">
    <property type="term" value="F:thiamine pyrophosphate binding"/>
    <property type="evidence" value="ECO:0007669"/>
    <property type="project" value="InterPro"/>
</dbReference>
<dbReference type="GO" id="GO:0050660">
    <property type="term" value="F:flavin adenine dinucleotide binding"/>
    <property type="evidence" value="ECO:0007669"/>
    <property type="project" value="TreeGrafter"/>
</dbReference>
<comment type="similarity">
    <text evidence="1 3">Belongs to the TPP enzyme family.</text>
</comment>
<organism evidence="7 8">
    <name type="scientific">Paenibacillus validus</name>
    <dbReference type="NCBI Taxonomy" id="44253"/>
    <lineage>
        <taxon>Bacteria</taxon>
        <taxon>Bacillati</taxon>
        <taxon>Bacillota</taxon>
        <taxon>Bacilli</taxon>
        <taxon>Bacillales</taxon>
        <taxon>Paenibacillaceae</taxon>
        <taxon>Paenibacillus</taxon>
    </lineage>
</organism>
<dbReference type="Gene3D" id="3.40.50.1220">
    <property type="entry name" value="TPP-binding domain"/>
    <property type="match status" value="1"/>
</dbReference>
<dbReference type="Gene3D" id="3.40.50.970">
    <property type="match status" value="2"/>
</dbReference>
<evidence type="ECO:0008006" key="9">
    <source>
        <dbReference type="Google" id="ProtNLM"/>
    </source>
</evidence>
<feature type="domain" description="Thiamine pyrophosphate enzyme central" evidence="4">
    <location>
        <begin position="190"/>
        <end position="320"/>
    </location>
</feature>
<sequence length="543" mass="59204">MTSLKLGEAITRKLGNSGINTVFGLPGGGSSSDLLCYMGDLDMEFVLTQNETTAAIMASVYGEVTGKPGVCLSDLGPGALSMSTGIAYALLDRAPLISLSDRYGHDSVDYALRQKVSHIEAFKPLTKLASSLSVSNWSSMLNRGYTVSMTPKRGPVHFDVPNDIINKDVDEDTGSFCRDAYRLTADEASLKAAAALIKKAKFPVAIVGLSINTGNGEQYEHLKAFIEQFGIPTFKTAKAKGSLSDYHELSLGVFMGGRLETSIMDKCDLIVGIGLDPVELLPKKWRYTQPVVYISNDSNDQEMYRAVVEAVGDIGNTLHSIREYMTDCSNQWKLDEVASYRNLVRVTLETSGLALTADKVIMISQEELPKDVLMTADVGASKLLVIELWESMNPQSFFISNGLATMGFGLPAAMALQHVYPNKVVASLTGDGGFMMRLPEIATAVQNKWPVISIIFSDRRLSLMDVKQVKKGYSKPFGTEFVAPDYVKFAESLGANGWSAETEDELRLAIRQALASTNGMPSIIEAKIDPSTYHEQFEAIREL</sequence>
<dbReference type="InterPro" id="IPR029035">
    <property type="entry name" value="DHS-like_NAD/FAD-binding_dom"/>
</dbReference>
<proteinExistence type="inferred from homology"/>
<dbReference type="InterPro" id="IPR045229">
    <property type="entry name" value="TPP_enz"/>
</dbReference>
<evidence type="ECO:0000313" key="7">
    <source>
        <dbReference type="EMBL" id="MUG72928.1"/>
    </source>
</evidence>
<evidence type="ECO:0000259" key="6">
    <source>
        <dbReference type="Pfam" id="PF02776"/>
    </source>
</evidence>
<dbReference type="PANTHER" id="PTHR18968">
    <property type="entry name" value="THIAMINE PYROPHOSPHATE ENZYMES"/>
    <property type="match status" value="1"/>
</dbReference>
<comment type="caution">
    <text evidence="7">The sequence shown here is derived from an EMBL/GenBank/DDBJ whole genome shotgun (WGS) entry which is preliminary data.</text>
</comment>
<evidence type="ECO:0000259" key="5">
    <source>
        <dbReference type="Pfam" id="PF02775"/>
    </source>
</evidence>
<evidence type="ECO:0000256" key="3">
    <source>
        <dbReference type="RuleBase" id="RU362132"/>
    </source>
</evidence>
<dbReference type="InterPro" id="IPR011766">
    <property type="entry name" value="TPP_enzyme_TPP-bd"/>
</dbReference>
<dbReference type="InterPro" id="IPR012000">
    <property type="entry name" value="Thiamin_PyroP_enz_cen_dom"/>
</dbReference>
<dbReference type="GO" id="GO:0003984">
    <property type="term" value="F:acetolactate synthase activity"/>
    <property type="evidence" value="ECO:0007669"/>
    <property type="project" value="TreeGrafter"/>
</dbReference>
<dbReference type="PANTHER" id="PTHR18968:SF129">
    <property type="entry name" value="ACETOLACTATE SYNTHASE"/>
    <property type="match status" value="1"/>
</dbReference>
<dbReference type="InterPro" id="IPR012001">
    <property type="entry name" value="Thiamin_PyroP_enz_TPP-bd_dom"/>
</dbReference>
<evidence type="ECO:0000259" key="4">
    <source>
        <dbReference type="Pfam" id="PF00205"/>
    </source>
</evidence>
<name>A0A7X2ZDH5_9BACL</name>
<dbReference type="Pfam" id="PF02776">
    <property type="entry name" value="TPP_enzyme_N"/>
    <property type="match status" value="1"/>
</dbReference>
<dbReference type="Proteomes" id="UP000450917">
    <property type="component" value="Unassembled WGS sequence"/>
</dbReference>
<feature type="domain" description="Thiamine pyrophosphate enzyme TPP-binding" evidence="5">
    <location>
        <begin position="377"/>
        <end position="525"/>
    </location>
</feature>
<evidence type="ECO:0000256" key="1">
    <source>
        <dbReference type="ARBA" id="ARBA00007812"/>
    </source>
</evidence>
<keyword evidence="8" id="KW-1185">Reference proteome</keyword>
<dbReference type="InterPro" id="IPR029061">
    <property type="entry name" value="THDP-binding"/>
</dbReference>
<reference evidence="7 8" key="1">
    <citation type="submission" date="2019-11" db="EMBL/GenBank/DDBJ databases">
        <title>Draft genome sequences of five Paenibacillus species of dairy origin.</title>
        <authorList>
            <person name="Olajide A.M."/>
            <person name="Chen S."/>
            <person name="Lapointe G."/>
        </authorList>
    </citation>
    <scope>NUCLEOTIDE SEQUENCE [LARGE SCALE GENOMIC DNA]</scope>
    <source>
        <strain evidence="7 8">2CS3</strain>
    </source>
</reference>
<gene>
    <name evidence="7" type="ORF">GNP93_19910</name>
</gene>
<dbReference type="GO" id="GO:0009097">
    <property type="term" value="P:isoleucine biosynthetic process"/>
    <property type="evidence" value="ECO:0007669"/>
    <property type="project" value="TreeGrafter"/>
</dbReference>
<dbReference type="CDD" id="cd00568">
    <property type="entry name" value="TPP_enzymes"/>
    <property type="match status" value="1"/>
</dbReference>
<keyword evidence="2 3" id="KW-0786">Thiamine pyrophosphate</keyword>
<dbReference type="Pfam" id="PF00205">
    <property type="entry name" value="TPP_enzyme_M"/>
    <property type="match status" value="1"/>
</dbReference>
<dbReference type="AlphaFoldDB" id="A0A7X2ZDH5"/>
<dbReference type="EMBL" id="WNZX01000019">
    <property type="protein sequence ID" value="MUG72928.1"/>
    <property type="molecule type" value="Genomic_DNA"/>
</dbReference>
<dbReference type="GO" id="GO:0000287">
    <property type="term" value="F:magnesium ion binding"/>
    <property type="evidence" value="ECO:0007669"/>
    <property type="project" value="InterPro"/>
</dbReference>
<protein>
    <recommendedName>
        <fullName evidence="9">Thiamine pyrophosphate-binding protein</fullName>
    </recommendedName>
</protein>
<dbReference type="Pfam" id="PF02775">
    <property type="entry name" value="TPP_enzyme_C"/>
    <property type="match status" value="1"/>
</dbReference>
<dbReference type="GO" id="GO:0009099">
    <property type="term" value="P:L-valine biosynthetic process"/>
    <property type="evidence" value="ECO:0007669"/>
    <property type="project" value="TreeGrafter"/>
</dbReference>
<dbReference type="GO" id="GO:0005948">
    <property type="term" value="C:acetolactate synthase complex"/>
    <property type="evidence" value="ECO:0007669"/>
    <property type="project" value="TreeGrafter"/>
</dbReference>